<keyword evidence="7 8" id="KW-0539">Nucleus</keyword>
<comment type="function">
    <text evidence="1 8">Acts as an adapter for the XPO1/CRM1-mediated export of the 60S ribosomal subunit.</text>
</comment>
<dbReference type="AlphaFoldDB" id="A0AAD5RA48"/>
<gene>
    <name evidence="12" type="ORF">KIN20_034734</name>
</gene>
<evidence type="ECO:0000256" key="2">
    <source>
        <dbReference type="ARBA" id="ARBA00009794"/>
    </source>
</evidence>
<keyword evidence="5 8" id="KW-0963">Cytoplasm</keyword>
<evidence type="ECO:0000256" key="5">
    <source>
        <dbReference type="ARBA" id="ARBA00022490"/>
    </source>
</evidence>
<accession>A0AAD5RA48</accession>
<evidence type="ECO:0000256" key="4">
    <source>
        <dbReference type="ARBA" id="ARBA00022448"/>
    </source>
</evidence>
<dbReference type="Pfam" id="PF04981">
    <property type="entry name" value="NMD3"/>
    <property type="match status" value="1"/>
</dbReference>
<reference evidence="12" key="1">
    <citation type="submission" date="2021-06" db="EMBL/GenBank/DDBJ databases">
        <title>Parelaphostrongylus tenuis whole genome reference sequence.</title>
        <authorList>
            <person name="Garwood T.J."/>
            <person name="Larsen P.A."/>
            <person name="Fountain-Jones N.M."/>
            <person name="Garbe J.R."/>
            <person name="Macchietto M.G."/>
            <person name="Kania S.A."/>
            <person name="Gerhold R.W."/>
            <person name="Richards J.E."/>
            <person name="Wolf T.M."/>
        </authorList>
    </citation>
    <scope>NUCLEOTIDE SEQUENCE</scope>
    <source>
        <strain evidence="12">MNPRO001-30</strain>
        <tissue evidence="12">Meninges</tissue>
    </source>
</reference>
<evidence type="ECO:0000259" key="11">
    <source>
        <dbReference type="Pfam" id="PF21193"/>
    </source>
</evidence>
<feature type="domain" description="Nmd3 N-terminal" evidence="9">
    <location>
        <begin position="39"/>
        <end position="268"/>
    </location>
</feature>
<comment type="caution">
    <text evidence="12">The sequence shown here is derived from an EMBL/GenBank/DDBJ whole genome shotgun (WGS) entry which is preliminary data.</text>
</comment>
<evidence type="ECO:0000313" key="12">
    <source>
        <dbReference type="EMBL" id="KAJ1372552.1"/>
    </source>
</evidence>
<evidence type="ECO:0000259" key="9">
    <source>
        <dbReference type="Pfam" id="PF04981"/>
    </source>
</evidence>
<keyword evidence="13" id="KW-1185">Reference proteome</keyword>
<dbReference type="PANTHER" id="PTHR12746">
    <property type="entry name" value="NONSENSE-MEDIATED MRNA DECAY PROTEIN 3"/>
    <property type="match status" value="1"/>
</dbReference>
<evidence type="ECO:0000259" key="10">
    <source>
        <dbReference type="Pfam" id="PF21192"/>
    </source>
</evidence>
<feature type="domain" description="60S ribosomal export protein NMD3 OB-fold" evidence="10">
    <location>
        <begin position="335"/>
        <end position="405"/>
    </location>
</feature>
<comment type="subcellular location">
    <subcellularLocation>
        <location evidence="8">Cytoplasm</location>
    </subcellularLocation>
    <subcellularLocation>
        <location evidence="8">Nucleus</location>
    </subcellularLocation>
</comment>
<evidence type="ECO:0000256" key="1">
    <source>
        <dbReference type="ARBA" id="ARBA00002269"/>
    </source>
</evidence>
<evidence type="ECO:0000256" key="3">
    <source>
        <dbReference type="ARBA" id="ARBA00017035"/>
    </source>
</evidence>
<evidence type="ECO:0000313" key="13">
    <source>
        <dbReference type="Proteomes" id="UP001196413"/>
    </source>
</evidence>
<evidence type="ECO:0000256" key="6">
    <source>
        <dbReference type="ARBA" id="ARBA00022927"/>
    </source>
</evidence>
<dbReference type="Pfam" id="PF21192">
    <property type="entry name" value="OB_NMD3"/>
    <property type="match status" value="1"/>
</dbReference>
<dbReference type="Pfam" id="PF21193">
    <property type="entry name" value="NMD_SH3"/>
    <property type="match status" value="1"/>
</dbReference>
<dbReference type="GO" id="GO:0015031">
    <property type="term" value="P:protein transport"/>
    <property type="evidence" value="ECO:0007669"/>
    <property type="project" value="UniProtKB-KW"/>
</dbReference>
<dbReference type="InterPro" id="IPR048898">
    <property type="entry name" value="OB_NMD3"/>
</dbReference>
<dbReference type="Proteomes" id="UP001196413">
    <property type="component" value="Unassembled WGS sequence"/>
</dbReference>
<dbReference type="InterPro" id="IPR039768">
    <property type="entry name" value="Nmd3"/>
</dbReference>
<dbReference type="GO" id="GO:0043023">
    <property type="term" value="F:ribosomal large subunit binding"/>
    <property type="evidence" value="ECO:0007669"/>
    <property type="project" value="InterPro"/>
</dbReference>
<dbReference type="GO" id="GO:0005737">
    <property type="term" value="C:cytoplasm"/>
    <property type="evidence" value="ECO:0007669"/>
    <property type="project" value="UniProtKB-SubCell"/>
</dbReference>
<protein>
    <recommendedName>
        <fullName evidence="3 8">60S ribosomal export protein NMD3</fullName>
    </recommendedName>
</protein>
<dbReference type="InterPro" id="IPR048899">
    <property type="entry name" value="NMD_SH3"/>
</dbReference>
<evidence type="ECO:0000256" key="8">
    <source>
        <dbReference type="RuleBase" id="RU364108"/>
    </source>
</evidence>
<keyword evidence="4 8" id="KW-0813">Transport</keyword>
<keyword evidence="6 8" id="KW-0653">Protein transport</keyword>
<comment type="similarity">
    <text evidence="2 8">Belongs to the NMD3 family.</text>
</comment>
<dbReference type="EMBL" id="JAHQIW010007157">
    <property type="protein sequence ID" value="KAJ1372552.1"/>
    <property type="molecule type" value="Genomic_DNA"/>
</dbReference>
<feature type="domain" description="60S ribosomal export protein NMD3 SH3" evidence="11">
    <location>
        <begin position="271"/>
        <end position="318"/>
    </location>
</feature>
<dbReference type="PANTHER" id="PTHR12746:SF2">
    <property type="entry name" value="60S RIBOSOMAL EXPORT PROTEIN NMD3"/>
    <property type="match status" value="1"/>
</dbReference>
<evidence type="ECO:0000256" key="7">
    <source>
        <dbReference type="ARBA" id="ARBA00023242"/>
    </source>
</evidence>
<dbReference type="InterPro" id="IPR007064">
    <property type="entry name" value="Nmd3_N"/>
</dbReference>
<dbReference type="GO" id="GO:0000055">
    <property type="term" value="P:ribosomal large subunit export from nucleus"/>
    <property type="evidence" value="ECO:0007669"/>
    <property type="project" value="TreeGrafter"/>
</dbReference>
<proteinExistence type="inferred from homology"/>
<dbReference type="GO" id="GO:0005634">
    <property type="term" value="C:nucleus"/>
    <property type="evidence" value="ECO:0007669"/>
    <property type="project" value="UniProtKB-SubCell"/>
</dbReference>
<name>A0AAD5RA48_PARTN</name>
<sequence>MSRVFPTLIRQSHTFRSCWDLLAEMEQFHLETTVGVVACCQCGLPIQPNTANMCSGCIRSNVDITENISRTSTLYLCKFCDRYFVSPSGWARAEPESKELLSICLKKMKPQLLKVRLTDACFVWTEPHSKRIKVKLTIQKEVFTSTILQQTFIVEFTVHNQLCDDCRRAEAKDFWRACVQVRQKAEFKKTLFYLEQLLLKHGAHSQCTGVKPVPTGLDFFFAKLQDARKFVDFLLTVLPCRYHYAQELVSHDTKNNTYDYKHTFCVEVVHICRDNIVCMPKRVAQRLGNMSQIAICLRVSNVITLIDPSTLQIADIQAVSFWRDPFDSLCTYKGLSEFYVLDVEIVDTLDRKAGHGYISKKHVLADVWLVRSHQVGSSDAQTLSARTHLGHLLNPGDLVLAFDTEDIPDVVIVKKVYDRSRRVARRRWKLKRLVVDGNIVGNETESVAEEFQRFMDDIEEDPLMREKINIYKDEERLMHASCSDDEEIPDAPTLAEMLNDLDLEDCEMQSNTEVEPREESMDKS</sequence>
<organism evidence="12 13">
    <name type="scientific">Parelaphostrongylus tenuis</name>
    <name type="common">Meningeal worm</name>
    <dbReference type="NCBI Taxonomy" id="148309"/>
    <lineage>
        <taxon>Eukaryota</taxon>
        <taxon>Metazoa</taxon>
        <taxon>Ecdysozoa</taxon>
        <taxon>Nematoda</taxon>
        <taxon>Chromadorea</taxon>
        <taxon>Rhabditida</taxon>
        <taxon>Rhabditina</taxon>
        <taxon>Rhabditomorpha</taxon>
        <taxon>Strongyloidea</taxon>
        <taxon>Metastrongylidae</taxon>
        <taxon>Parelaphostrongylus</taxon>
    </lineage>
</organism>